<dbReference type="Proteomes" id="UP001595729">
    <property type="component" value="Unassembled WGS sequence"/>
</dbReference>
<evidence type="ECO:0000256" key="1">
    <source>
        <dbReference type="SAM" id="SignalP"/>
    </source>
</evidence>
<reference evidence="3" key="1">
    <citation type="journal article" date="2019" name="Int. J. Syst. Evol. Microbiol.">
        <title>The Global Catalogue of Microorganisms (GCM) 10K type strain sequencing project: providing services to taxonomists for standard genome sequencing and annotation.</title>
        <authorList>
            <consortium name="The Broad Institute Genomics Platform"/>
            <consortium name="The Broad Institute Genome Sequencing Center for Infectious Disease"/>
            <person name="Wu L."/>
            <person name="Ma J."/>
        </authorList>
    </citation>
    <scope>NUCLEOTIDE SEQUENCE [LARGE SCALE GENOMIC DNA]</scope>
    <source>
        <strain evidence="3">KCTC 42501</strain>
    </source>
</reference>
<gene>
    <name evidence="2" type="ORF">ACFOPI_00020</name>
</gene>
<keyword evidence="1" id="KW-0732">Signal</keyword>
<evidence type="ECO:0000313" key="3">
    <source>
        <dbReference type="Proteomes" id="UP001595729"/>
    </source>
</evidence>
<proteinExistence type="predicted"/>
<protein>
    <submittedName>
        <fullName evidence="2">Diheme cytochrome c</fullName>
    </submittedName>
</protein>
<dbReference type="InterPro" id="IPR036280">
    <property type="entry name" value="Multihaem_cyt_sf"/>
</dbReference>
<dbReference type="EMBL" id="JBHRXX010000001">
    <property type="protein sequence ID" value="MFC3681953.1"/>
    <property type="molecule type" value="Genomic_DNA"/>
</dbReference>
<dbReference type="Pfam" id="PF09626">
    <property type="entry name" value="DHC"/>
    <property type="match status" value="1"/>
</dbReference>
<evidence type="ECO:0000313" key="2">
    <source>
        <dbReference type="EMBL" id="MFC3681953.1"/>
    </source>
</evidence>
<feature type="chain" id="PRO_5047027945" evidence="1">
    <location>
        <begin position="28"/>
        <end position="172"/>
    </location>
</feature>
<name>A0ABV7VY53_9BURK</name>
<keyword evidence="3" id="KW-1185">Reference proteome</keyword>
<sequence>MNTFSDRLIRPGVAALLGLATLGAAHADSGRMMPRDVPKAYTAECAACHTAYAPGLLPARSWQRIMSGLDKHYGTDASLDEATVRKLSTWLQANAGTYKRVNEEPPQDRLTRSAWFERKHDDIPPSVWKHAAIKSPANCGACHTGADRGDFDDDNIRLPAGVSLGLRRFWHD</sequence>
<comment type="caution">
    <text evidence="2">The sequence shown here is derived from an EMBL/GenBank/DDBJ whole genome shotgun (WGS) entry which is preliminary data.</text>
</comment>
<organism evidence="2 3">
    <name type="scientific">Hydrogenophaga luteola</name>
    <dbReference type="NCBI Taxonomy" id="1591122"/>
    <lineage>
        <taxon>Bacteria</taxon>
        <taxon>Pseudomonadati</taxon>
        <taxon>Pseudomonadota</taxon>
        <taxon>Betaproteobacteria</taxon>
        <taxon>Burkholderiales</taxon>
        <taxon>Comamonadaceae</taxon>
        <taxon>Hydrogenophaga</taxon>
    </lineage>
</organism>
<feature type="signal peptide" evidence="1">
    <location>
        <begin position="1"/>
        <end position="27"/>
    </location>
</feature>
<dbReference type="RefSeq" id="WP_382169509.1">
    <property type="nucleotide sequence ID" value="NZ_JBHRXX010000001.1"/>
</dbReference>
<dbReference type="InterPro" id="IPR018588">
    <property type="entry name" value="Dihaem_cytochrome-c"/>
</dbReference>
<dbReference type="SUPFAM" id="SSF48695">
    <property type="entry name" value="Multiheme cytochromes"/>
    <property type="match status" value="1"/>
</dbReference>
<accession>A0ABV7VY53</accession>